<keyword evidence="7" id="KW-0325">Glycoprotein</keyword>
<evidence type="ECO:0000313" key="13">
    <source>
        <dbReference type="Proteomes" id="UP000327013"/>
    </source>
</evidence>
<feature type="transmembrane region" description="Helical" evidence="10">
    <location>
        <begin position="157"/>
        <end position="177"/>
    </location>
</feature>
<evidence type="ECO:0000256" key="5">
    <source>
        <dbReference type="ARBA" id="ARBA00023136"/>
    </source>
</evidence>
<dbReference type="Proteomes" id="UP000327013">
    <property type="component" value="Chromosome 4"/>
</dbReference>
<dbReference type="PANTHER" id="PTHR33021">
    <property type="entry name" value="BLUE COPPER PROTEIN"/>
    <property type="match status" value="1"/>
</dbReference>
<evidence type="ECO:0000256" key="8">
    <source>
        <dbReference type="ARBA" id="ARBA00023288"/>
    </source>
</evidence>
<gene>
    <name evidence="12" type="ORF">FH972_010857</name>
</gene>
<dbReference type="InterPro" id="IPR008972">
    <property type="entry name" value="Cupredoxin"/>
</dbReference>
<dbReference type="PANTHER" id="PTHR33021:SF289">
    <property type="entry name" value="EARLY NODULIN-LIKE PROTEIN 5-RELATED"/>
    <property type="match status" value="1"/>
</dbReference>
<dbReference type="GO" id="GO:0098552">
    <property type="term" value="C:side of membrane"/>
    <property type="evidence" value="ECO:0007669"/>
    <property type="project" value="UniProtKB-KW"/>
</dbReference>
<keyword evidence="2" id="KW-1003">Cell membrane</keyword>
<keyword evidence="5 10" id="KW-0472">Membrane</keyword>
<keyword evidence="13" id="KW-1185">Reference proteome</keyword>
<evidence type="ECO:0000256" key="4">
    <source>
        <dbReference type="ARBA" id="ARBA00022729"/>
    </source>
</evidence>
<keyword evidence="10" id="KW-1133">Transmembrane helix</keyword>
<evidence type="ECO:0000256" key="6">
    <source>
        <dbReference type="ARBA" id="ARBA00023157"/>
    </source>
</evidence>
<keyword evidence="3" id="KW-0336">GPI-anchor</keyword>
<dbReference type="Pfam" id="PF02298">
    <property type="entry name" value="Cu_bind_like"/>
    <property type="match status" value="1"/>
</dbReference>
<evidence type="ECO:0000256" key="2">
    <source>
        <dbReference type="ARBA" id="ARBA00022475"/>
    </source>
</evidence>
<evidence type="ECO:0000256" key="1">
    <source>
        <dbReference type="ARBA" id="ARBA00004609"/>
    </source>
</evidence>
<organism evidence="12 13">
    <name type="scientific">Carpinus fangiana</name>
    <dbReference type="NCBI Taxonomy" id="176857"/>
    <lineage>
        <taxon>Eukaryota</taxon>
        <taxon>Viridiplantae</taxon>
        <taxon>Streptophyta</taxon>
        <taxon>Embryophyta</taxon>
        <taxon>Tracheophyta</taxon>
        <taxon>Spermatophyta</taxon>
        <taxon>Magnoliopsida</taxon>
        <taxon>eudicotyledons</taxon>
        <taxon>Gunneridae</taxon>
        <taxon>Pentapetalae</taxon>
        <taxon>rosids</taxon>
        <taxon>fabids</taxon>
        <taxon>Fagales</taxon>
        <taxon>Betulaceae</taxon>
        <taxon>Carpinus</taxon>
    </lineage>
</organism>
<dbReference type="InterPro" id="IPR039391">
    <property type="entry name" value="Phytocyanin-like"/>
</dbReference>
<evidence type="ECO:0000313" key="12">
    <source>
        <dbReference type="EMBL" id="KAE8038334.1"/>
    </source>
</evidence>
<dbReference type="EMBL" id="CM017324">
    <property type="protein sequence ID" value="KAE8038334.1"/>
    <property type="molecule type" value="Genomic_DNA"/>
</dbReference>
<keyword evidence="4" id="KW-0732">Signal</keyword>
<feature type="transmembrane region" description="Helical" evidence="10">
    <location>
        <begin position="12"/>
        <end position="30"/>
    </location>
</feature>
<evidence type="ECO:0000259" key="11">
    <source>
        <dbReference type="PROSITE" id="PS51485"/>
    </source>
</evidence>
<dbReference type="FunFam" id="2.60.40.420:FF:000010">
    <property type="entry name" value="Early nodulin-like protein 1"/>
    <property type="match status" value="1"/>
</dbReference>
<keyword evidence="8" id="KW-0449">Lipoprotein</keyword>
<feature type="domain" description="Phytocyanin" evidence="11">
    <location>
        <begin position="30"/>
        <end position="132"/>
    </location>
</feature>
<name>A0A660KRA9_9ROSI</name>
<keyword evidence="6" id="KW-1015">Disulfide bond</keyword>
<comment type="similarity">
    <text evidence="9">Belongs to the early nodulin-like (ENODL) family.</text>
</comment>
<evidence type="ECO:0000256" key="10">
    <source>
        <dbReference type="SAM" id="Phobius"/>
    </source>
</evidence>
<dbReference type="PROSITE" id="PS51485">
    <property type="entry name" value="PHYTOCYANIN"/>
    <property type="match status" value="1"/>
</dbReference>
<dbReference type="SUPFAM" id="SSF49503">
    <property type="entry name" value="Cupredoxins"/>
    <property type="match status" value="1"/>
</dbReference>
<dbReference type="GO" id="GO:0005886">
    <property type="term" value="C:plasma membrane"/>
    <property type="evidence" value="ECO:0007669"/>
    <property type="project" value="UniProtKB-SubCell"/>
</dbReference>
<dbReference type="InterPro" id="IPR041846">
    <property type="entry name" value="ENL_dom"/>
</dbReference>
<evidence type="ECO:0000256" key="9">
    <source>
        <dbReference type="ARBA" id="ARBA00035011"/>
    </source>
</evidence>
<dbReference type="AlphaFoldDB" id="A0A660KRA9"/>
<keyword evidence="10" id="KW-0812">Transmembrane</keyword>
<dbReference type="OrthoDB" id="959565at2759"/>
<dbReference type="CDD" id="cd11019">
    <property type="entry name" value="OsENODL1_like"/>
    <property type="match status" value="1"/>
</dbReference>
<reference evidence="12 13" key="1">
    <citation type="submission" date="2019-06" db="EMBL/GenBank/DDBJ databases">
        <title>A chromosomal-level reference genome of Carpinus fangiana (Coryloideae, Betulaceae).</title>
        <authorList>
            <person name="Yang X."/>
            <person name="Wang Z."/>
            <person name="Zhang L."/>
            <person name="Hao G."/>
            <person name="Liu J."/>
            <person name="Yang Y."/>
        </authorList>
    </citation>
    <scope>NUCLEOTIDE SEQUENCE [LARGE SCALE GENOMIC DNA]</scope>
    <source>
        <strain evidence="12">Cfa_2016G</strain>
        <tissue evidence="12">Leaf</tissue>
    </source>
</reference>
<protein>
    <recommendedName>
        <fullName evidence="11">Phytocyanin domain-containing protein</fullName>
    </recommendedName>
</protein>
<accession>A0A660KRA9</accession>
<evidence type="ECO:0000256" key="3">
    <source>
        <dbReference type="ARBA" id="ARBA00022622"/>
    </source>
</evidence>
<dbReference type="Gene3D" id="2.60.40.420">
    <property type="entry name" value="Cupredoxins - blue copper proteins"/>
    <property type="match status" value="1"/>
</dbReference>
<dbReference type="InterPro" id="IPR003245">
    <property type="entry name" value="Phytocyanin_dom"/>
</dbReference>
<evidence type="ECO:0000256" key="7">
    <source>
        <dbReference type="ARBA" id="ARBA00023180"/>
    </source>
</evidence>
<proteinExistence type="inferred from homology"/>
<comment type="subcellular location">
    <subcellularLocation>
        <location evidence="1">Cell membrane</location>
        <topology evidence="1">Lipid-anchor</topology>
        <topology evidence="1">GPI-anchor</topology>
    </subcellularLocation>
</comment>
<sequence length="178" mass="20135">MASLSMVSCKRFLFIILSFSFNLFFFVTSTEYEVGGDHGWVVPKPKDDQMYNQWASKHRFIVNDTIQFKYKKDSVLVVTKEEYDKCHSAHPLFFSNNDDSVYILDRPGLFYFISGVAGHCQRGQKMIIKVLEPANPPQSAANDNTTTTNKSGAIDQMASISSPLIVSFMVSFFGVLFL</sequence>
<dbReference type="GO" id="GO:0009055">
    <property type="term" value="F:electron transfer activity"/>
    <property type="evidence" value="ECO:0007669"/>
    <property type="project" value="InterPro"/>
</dbReference>